<protein>
    <submittedName>
        <fullName evidence="2">Uncharacterized protein</fullName>
    </submittedName>
</protein>
<evidence type="ECO:0000313" key="2">
    <source>
        <dbReference type="EMBL" id="KAI9561873.1"/>
    </source>
</evidence>
<dbReference type="EMBL" id="WJBH02000003">
    <property type="protein sequence ID" value="KAI9561873.1"/>
    <property type="molecule type" value="Genomic_DNA"/>
</dbReference>
<gene>
    <name evidence="2" type="ORF">GHT06_012835</name>
</gene>
<dbReference type="AlphaFoldDB" id="A0AAD5LQ27"/>
<keyword evidence="3" id="KW-1185">Reference proteome</keyword>
<evidence type="ECO:0000256" key="1">
    <source>
        <dbReference type="SAM" id="MobiDB-lite"/>
    </source>
</evidence>
<organism evidence="2 3">
    <name type="scientific">Daphnia sinensis</name>
    <dbReference type="NCBI Taxonomy" id="1820382"/>
    <lineage>
        <taxon>Eukaryota</taxon>
        <taxon>Metazoa</taxon>
        <taxon>Ecdysozoa</taxon>
        <taxon>Arthropoda</taxon>
        <taxon>Crustacea</taxon>
        <taxon>Branchiopoda</taxon>
        <taxon>Diplostraca</taxon>
        <taxon>Cladocera</taxon>
        <taxon>Anomopoda</taxon>
        <taxon>Daphniidae</taxon>
        <taxon>Daphnia</taxon>
        <taxon>Daphnia similis group</taxon>
    </lineage>
</organism>
<reference evidence="2 3" key="1">
    <citation type="submission" date="2022-05" db="EMBL/GenBank/DDBJ databases">
        <title>A multi-omics perspective on studying reproductive biology in Daphnia sinensis.</title>
        <authorList>
            <person name="Jia J."/>
        </authorList>
    </citation>
    <scope>NUCLEOTIDE SEQUENCE [LARGE SCALE GENOMIC DNA]</scope>
    <source>
        <strain evidence="2 3">WSL</strain>
    </source>
</reference>
<evidence type="ECO:0000313" key="3">
    <source>
        <dbReference type="Proteomes" id="UP000820818"/>
    </source>
</evidence>
<dbReference type="Proteomes" id="UP000820818">
    <property type="component" value="Linkage Group LG3"/>
</dbReference>
<sequence>MMRAYLMEEREAEKTLSLFGRLSWLPLSLSRSRTQPLEEESTGDVPLQLAGPFS</sequence>
<proteinExistence type="predicted"/>
<name>A0AAD5LQ27_9CRUS</name>
<comment type="caution">
    <text evidence="2">The sequence shown here is derived from an EMBL/GenBank/DDBJ whole genome shotgun (WGS) entry which is preliminary data.</text>
</comment>
<accession>A0AAD5LQ27</accession>
<feature type="region of interest" description="Disordered" evidence="1">
    <location>
        <begin position="33"/>
        <end position="54"/>
    </location>
</feature>